<dbReference type="Gene3D" id="3.40.50.1820">
    <property type="entry name" value="alpha/beta hydrolase"/>
    <property type="match status" value="2"/>
</dbReference>
<feature type="signal peptide" evidence="9">
    <location>
        <begin position="1"/>
        <end position="18"/>
    </location>
</feature>
<dbReference type="PANTHER" id="PTHR38050:SF2">
    <property type="entry name" value="FERULOYL ESTERASE C-RELATED"/>
    <property type="match status" value="1"/>
</dbReference>
<dbReference type="InterPro" id="IPR010126">
    <property type="entry name" value="Esterase_phb"/>
</dbReference>
<accession>A0A417Y6E5</accession>
<evidence type="ECO:0000256" key="2">
    <source>
        <dbReference type="ARBA" id="ARBA00022525"/>
    </source>
</evidence>
<dbReference type="AlphaFoldDB" id="A0A417Y6E5"/>
<evidence type="ECO:0000256" key="6">
    <source>
        <dbReference type="ARBA" id="ARBA00023277"/>
    </source>
</evidence>
<evidence type="ECO:0000256" key="7">
    <source>
        <dbReference type="ARBA" id="ARBA00023326"/>
    </source>
</evidence>
<dbReference type="PROSITE" id="PS51257">
    <property type="entry name" value="PROKAR_LIPOPROTEIN"/>
    <property type="match status" value="1"/>
</dbReference>
<dbReference type="OrthoDB" id="9767239at2"/>
<keyword evidence="6" id="KW-0119">Carbohydrate metabolism</keyword>
<keyword evidence="11" id="KW-1185">Reference proteome</keyword>
<feature type="chain" id="PRO_5039189486" description="Polyhydroxybutyrate depolymerase" evidence="9">
    <location>
        <begin position="19"/>
        <end position="277"/>
    </location>
</feature>
<keyword evidence="2" id="KW-0964">Secreted</keyword>
<reference evidence="10 11" key="1">
    <citation type="submission" date="2018-09" db="EMBL/GenBank/DDBJ databases">
        <title>Genome sequencing of Nocardioides immobilis CCTCC AB 2017083 for comparison to Nocardioides silvaticus.</title>
        <authorList>
            <person name="Li C."/>
            <person name="Wang G."/>
        </authorList>
    </citation>
    <scope>NUCLEOTIDE SEQUENCE [LARGE SCALE GENOMIC DNA]</scope>
    <source>
        <strain evidence="10 11">CCTCC AB 2017083</strain>
    </source>
</reference>
<feature type="compositionally biased region" description="Pro residues" evidence="8">
    <location>
        <begin position="24"/>
        <end position="33"/>
    </location>
</feature>
<dbReference type="PANTHER" id="PTHR38050">
    <property type="match status" value="1"/>
</dbReference>
<dbReference type="GO" id="GO:0030600">
    <property type="term" value="F:feruloyl esterase activity"/>
    <property type="evidence" value="ECO:0007669"/>
    <property type="project" value="InterPro"/>
</dbReference>
<protein>
    <recommendedName>
        <fullName evidence="12">Polyhydroxybutyrate depolymerase</fullName>
    </recommendedName>
</protein>
<evidence type="ECO:0000256" key="4">
    <source>
        <dbReference type="ARBA" id="ARBA00022729"/>
    </source>
</evidence>
<evidence type="ECO:0000256" key="1">
    <source>
        <dbReference type="ARBA" id="ARBA00004613"/>
    </source>
</evidence>
<comment type="subcellular location">
    <subcellularLocation>
        <location evidence="1">Secreted</location>
    </subcellularLocation>
</comment>
<keyword evidence="7" id="KW-0624">Polysaccharide degradation</keyword>
<dbReference type="InterPro" id="IPR043595">
    <property type="entry name" value="FaeB/C/D"/>
</dbReference>
<evidence type="ECO:0000256" key="5">
    <source>
        <dbReference type="ARBA" id="ARBA00022801"/>
    </source>
</evidence>
<dbReference type="Proteomes" id="UP000283644">
    <property type="component" value="Unassembled WGS sequence"/>
</dbReference>
<name>A0A417Y6E5_9ACTN</name>
<feature type="region of interest" description="Disordered" evidence="8">
    <location>
        <begin position="20"/>
        <end position="49"/>
    </location>
</feature>
<dbReference type="RefSeq" id="WP_118924104.1">
    <property type="nucleotide sequence ID" value="NZ_QXGH01000011.1"/>
</dbReference>
<evidence type="ECO:0000313" key="11">
    <source>
        <dbReference type="Proteomes" id="UP000283644"/>
    </source>
</evidence>
<dbReference type="Pfam" id="PF10503">
    <property type="entry name" value="Esterase_PHB"/>
    <property type="match status" value="1"/>
</dbReference>
<keyword evidence="5" id="KW-0378">Hydrolase</keyword>
<keyword evidence="3" id="KW-0858">Xylan degradation</keyword>
<evidence type="ECO:0008006" key="12">
    <source>
        <dbReference type="Google" id="ProtNLM"/>
    </source>
</evidence>
<dbReference type="GO" id="GO:0005576">
    <property type="term" value="C:extracellular region"/>
    <property type="evidence" value="ECO:0007669"/>
    <property type="project" value="UniProtKB-SubCell"/>
</dbReference>
<sequence>MRRLSLLGVLLLLLSACAGEEDPGPQPDDPPTAPSLALDTTTPSADPAAPVAGDHLLAVDLPDDYQLRYLLHAPPSVERGRPMPLVLVFHGSGGSPDDMVRLTRLDPLADDQGFLVVYPDNLADATAEIPVLLDHLAGLWPIDERRIYAAGFSLGASTTYLLAETLSDRIAAFAPVSGVDQDITLRGPAPLIAVEGREDEFESIFDQVNRQWARAAGCGPASVTEVTFSSRPTRRSVAQCREGSEHVVYRVEGMGHTWPRGASKVIWRFFTAHALPR</sequence>
<keyword evidence="4 9" id="KW-0732">Signal</keyword>
<organism evidence="10 11">
    <name type="scientific">Nocardioides immobilis</name>
    <dbReference type="NCBI Taxonomy" id="2049295"/>
    <lineage>
        <taxon>Bacteria</taxon>
        <taxon>Bacillati</taxon>
        <taxon>Actinomycetota</taxon>
        <taxon>Actinomycetes</taxon>
        <taxon>Propionibacteriales</taxon>
        <taxon>Nocardioidaceae</taxon>
        <taxon>Nocardioides</taxon>
    </lineage>
</organism>
<dbReference type="GO" id="GO:0045493">
    <property type="term" value="P:xylan catabolic process"/>
    <property type="evidence" value="ECO:0007669"/>
    <property type="project" value="UniProtKB-KW"/>
</dbReference>
<dbReference type="EMBL" id="QXGH01000011">
    <property type="protein sequence ID" value="RHW28064.1"/>
    <property type="molecule type" value="Genomic_DNA"/>
</dbReference>
<comment type="caution">
    <text evidence="10">The sequence shown here is derived from an EMBL/GenBank/DDBJ whole genome shotgun (WGS) entry which is preliminary data.</text>
</comment>
<evidence type="ECO:0000256" key="8">
    <source>
        <dbReference type="SAM" id="MobiDB-lite"/>
    </source>
</evidence>
<evidence type="ECO:0000256" key="9">
    <source>
        <dbReference type="SAM" id="SignalP"/>
    </source>
</evidence>
<dbReference type="SUPFAM" id="SSF53474">
    <property type="entry name" value="alpha/beta-Hydrolases"/>
    <property type="match status" value="1"/>
</dbReference>
<evidence type="ECO:0000313" key="10">
    <source>
        <dbReference type="EMBL" id="RHW28064.1"/>
    </source>
</evidence>
<evidence type="ECO:0000256" key="3">
    <source>
        <dbReference type="ARBA" id="ARBA00022651"/>
    </source>
</evidence>
<gene>
    <name evidence="10" type="ORF">D0Z08_07255</name>
</gene>
<dbReference type="InterPro" id="IPR029058">
    <property type="entry name" value="AB_hydrolase_fold"/>
</dbReference>
<proteinExistence type="predicted"/>